<accession>F4WVV3</accession>
<evidence type="ECO:0000313" key="2">
    <source>
        <dbReference type="Proteomes" id="UP000007755"/>
    </source>
</evidence>
<gene>
    <name evidence="1" type="ORF">G5I_10056</name>
</gene>
<sequence>MVPKGYEASGIASPTPVMKIALSAEKRRVCQPFAGIQQEYRNIARSHSGREIKCIESTLERRGSLGFCSRSEETGIRPHFHSVSTALGRFRSRIIGFAKIRFVTGRMRAAVLSGLIVRGLGNFRSVGVAGDGTERLSVDSVFTQAISISSSSLSTKHQIRTNDAHKRCKRKTERILDVCLFVYASLYHLFHSEDNKIQNHRFQLDSLRLMSSALASRNGTSQMQQHASTSVVYP</sequence>
<name>F4WVV3_ACREC</name>
<dbReference type="EMBL" id="GL888398">
    <property type="protein sequence ID" value="EGI61683.1"/>
    <property type="molecule type" value="Genomic_DNA"/>
</dbReference>
<proteinExistence type="predicted"/>
<dbReference type="Proteomes" id="UP000007755">
    <property type="component" value="Unassembled WGS sequence"/>
</dbReference>
<protein>
    <submittedName>
        <fullName evidence="1">Uncharacterized protein</fullName>
    </submittedName>
</protein>
<dbReference type="InParanoid" id="F4WVV3"/>
<organism evidence="2">
    <name type="scientific">Acromyrmex echinatior</name>
    <name type="common">Panamanian leafcutter ant</name>
    <name type="synonym">Acromyrmex octospinosus echinatior</name>
    <dbReference type="NCBI Taxonomy" id="103372"/>
    <lineage>
        <taxon>Eukaryota</taxon>
        <taxon>Metazoa</taxon>
        <taxon>Ecdysozoa</taxon>
        <taxon>Arthropoda</taxon>
        <taxon>Hexapoda</taxon>
        <taxon>Insecta</taxon>
        <taxon>Pterygota</taxon>
        <taxon>Neoptera</taxon>
        <taxon>Endopterygota</taxon>
        <taxon>Hymenoptera</taxon>
        <taxon>Apocrita</taxon>
        <taxon>Aculeata</taxon>
        <taxon>Formicoidea</taxon>
        <taxon>Formicidae</taxon>
        <taxon>Myrmicinae</taxon>
        <taxon>Acromyrmex</taxon>
    </lineage>
</organism>
<dbReference type="AlphaFoldDB" id="F4WVV3"/>
<keyword evidence="2" id="KW-1185">Reference proteome</keyword>
<evidence type="ECO:0000313" key="1">
    <source>
        <dbReference type="EMBL" id="EGI61683.1"/>
    </source>
</evidence>
<reference evidence="1" key="1">
    <citation type="submission" date="2011-02" db="EMBL/GenBank/DDBJ databases">
        <title>The genome of the leaf-cutting ant Acromyrmex echinatior suggests key adaptations to social evolution and fungus farming.</title>
        <authorList>
            <person name="Nygaard S."/>
            <person name="Zhang G."/>
        </authorList>
    </citation>
    <scope>NUCLEOTIDE SEQUENCE</scope>
</reference>